<evidence type="ECO:0000313" key="3">
    <source>
        <dbReference type="EMBL" id="OMJ77506.1"/>
    </source>
</evidence>
<name>A0A1R2BL85_9CILI</name>
<evidence type="ECO:0000313" key="4">
    <source>
        <dbReference type="Proteomes" id="UP000187209"/>
    </source>
</evidence>
<sequence length="271" mass="31469">MGCCELSRANRNDPEDVISNLELNLNFFKFQSRDIDRLTHRFCTNFIISKVQFSTICKELKLESNTLTYEFLEIFYDPSYNGYKAILLSTLGILLGSGTQNNKLTLLFKNYDIDASNILEREEIRKMCEDVTNISFQYIVSFASKKSAEEIQPMIKDYKNQLMSIKNTMVHYFTNIITQDKQQVLLEDFINAFNKPELGTFLNPHNLRVSSKDMLKVVFRTAEAVNIMMSEDVVVDKKLERKLSLRMTKYSRKTNKTRRPNSVPVMASVVK</sequence>
<dbReference type="Gene3D" id="1.10.238.10">
    <property type="entry name" value="EF-hand"/>
    <property type="match status" value="1"/>
</dbReference>
<keyword evidence="1" id="KW-0106">Calcium</keyword>
<evidence type="ECO:0000259" key="2">
    <source>
        <dbReference type="PROSITE" id="PS50222"/>
    </source>
</evidence>
<reference evidence="3 4" key="1">
    <citation type="submission" date="2016-11" db="EMBL/GenBank/DDBJ databases">
        <title>The macronuclear genome of Stentor coeruleus: a giant cell with tiny introns.</title>
        <authorList>
            <person name="Slabodnick M."/>
            <person name="Ruby J.G."/>
            <person name="Reiff S.B."/>
            <person name="Swart E.C."/>
            <person name="Gosai S."/>
            <person name="Prabakaran S."/>
            <person name="Witkowska E."/>
            <person name="Larue G.E."/>
            <person name="Fisher S."/>
            <person name="Freeman R.M."/>
            <person name="Gunawardena J."/>
            <person name="Chu W."/>
            <person name="Stover N.A."/>
            <person name="Gregory B.D."/>
            <person name="Nowacki M."/>
            <person name="Derisi J."/>
            <person name="Roy S.W."/>
            <person name="Marshall W.F."/>
            <person name="Sood P."/>
        </authorList>
    </citation>
    <scope>NUCLEOTIDE SEQUENCE [LARGE SCALE GENOMIC DNA]</scope>
    <source>
        <strain evidence="3">WM001</strain>
    </source>
</reference>
<gene>
    <name evidence="3" type="ORF">SteCoe_22903</name>
</gene>
<dbReference type="InterPro" id="IPR011992">
    <property type="entry name" value="EF-hand-dom_pair"/>
</dbReference>
<accession>A0A1R2BL85</accession>
<comment type="caution">
    <text evidence="3">The sequence shown here is derived from an EMBL/GenBank/DDBJ whole genome shotgun (WGS) entry which is preliminary data.</text>
</comment>
<dbReference type="Proteomes" id="UP000187209">
    <property type="component" value="Unassembled WGS sequence"/>
</dbReference>
<dbReference type="InterPro" id="IPR002048">
    <property type="entry name" value="EF_hand_dom"/>
</dbReference>
<dbReference type="PROSITE" id="PS00018">
    <property type="entry name" value="EF_HAND_1"/>
    <property type="match status" value="1"/>
</dbReference>
<proteinExistence type="predicted"/>
<evidence type="ECO:0000256" key="1">
    <source>
        <dbReference type="ARBA" id="ARBA00022837"/>
    </source>
</evidence>
<dbReference type="AlphaFoldDB" id="A0A1R2BL85"/>
<keyword evidence="4" id="KW-1185">Reference proteome</keyword>
<dbReference type="PROSITE" id="PS50222">
    <property type="entry name" value="EF_HAND_2"/>
    <property type="match status" value="1"/>
</dbReference>
<dbReference type="EMBL" id="MPUH01000572">
    <property type="protein sequence ID" value="OMJ77506.1"/>
    <property type="molecule type" value="Genomic_DNA"/>
</dbReference>
<dbReference type="GO" id="GO:0005509">
    <property type="term" value="F:calcium ion binding"/>
    <property type="evidence" value="ECO:0007669"/>
    <property type="project" value="InterPro"/>
</dbReference>
<dbReference type="InterPro" id="IPR018247">
    <property type="entry name" value="EF_Hand_1_Ca_BS"/>
</dbReference>
<dbReference type="SUPFAM" id="SSF47473">
    <property type="entry name" value="EF-hand"/>
    <property type="match status" value="1"/>
</dbReference>
<organism evidence="3 4">
    <name type="scientific">Stentor coeruleus</name>
    <dbReference type="NCBI Taxonomy" id="5963"/>
    <lineage>
        <taxon>Eukaryota</taxon>
        <taxon>Sar</taxon>
        <taxon>Alveolata</taxon>
        <taxon>Ciliophora</taxon>
        <taxon>Postciliodesmatophora</taxon>
        <taxon>Heterotrichea</taxon>
        <taxon>Heterotrichida</taxon>
        <taxon>Stentoridae</taxon>
        <taxon>Stentor</taxon>
    </lineage>
</organism>
<protein>
    <recommendedName>
        <fullName evidence="2">EF-hand domain-containing protein</fullName>
    </recommendedName>
</protein>
<feature type="domain" description="EF-hand" evidence="2">
    <location>
        <begin position="99"/>
        <end position="134"/>
    </location>
</feature>